<feature type="non-terminal residue" evidence="2">
    <location>
        <position position="307"/>
    </location>
</feature>
<name>A0A6H5H2A9_9HEMI</name>
<gene>
    <name evidence="2" type="ORF">NTEN_LOCUS14987</name>
</gene>
<dbReference type="AlphaFoldDB" id="A0A6H5H2A9"/>
<evidence type="ECO:0000313" key="2">
    <source>
        <dbReference type="EMBL" id="CAB0009914.1"/>
    </source>
</evidence>
<feature type="region of interest" description="Disordered" evidence="1">
    <location>
        <begin position="242"/>
        <end position="272"/>
    </location>
</feature>
<reference evidence="2 3" key="1">
    <citation type="submission" date="2020-02" db="EMBL/GenBank/DDBJ databases">
        <authorList>
            <person name="Ferguson B K."/>
        </authorList>
    </citation>
    <scope>NUCLEOTIDE SEQUENCE [LARGE SCALE GENOMIC DNA]</scope>
</reference>
<feature type="region of interest" description="Disordered" evidence="1">
    <location>
        <begin position="109"/>
        <end position="128"/>
    </location>
</feature>
<dbReference type="EMBL" id="CADCXU010022466">
    <property type="protein sequence ID" value="CAB0009914.1"/>
    <property type="molecule type" value="Genomic_DNA"/>
</dbReference>
<accession>A0A6H5H2A9</accession>
<protein>
    <submittedName>
        <fullName evidence="2">Uncharacterized protein</fullName>
    </submittedName>
</protein>
<dbReference type="OrthoDB" id="448649at2759"/>
<evidence type="ECO:0000256" key="1">
    <source>
        <dbReference type="SAM" id="MobiDB-lite"/>
    </source>
</evidence>
<evidence type="ECO:0000313" key="3">
    <source>
        <dbReference type="Proteomes" id="UP000479000"/>
    </source>
</evidence>
<sequence>MSGSNSYVADPDDNVVDVNIALPARYLTGPGETQKNLIVLFLPASAYQLRYDVQECPDLSYLLMRRLLEHQAIPRGLHVRMNLQTGEREAKLLDLEEEDIDRQRRMTEIIASEPPSPAPDYRPPEPDEPVKFDKSELKQALHKMEDDFTGESENVARVRKQFRSYSELKKELGEIKLNMKTDLEVLGQLIDDYRQTIDRRSGGAVDKKEHELEESLLSQMEYLVHQYDNAIDFVKRDGNAGSGVGPANSGGRRARSGRSCGEAPPAAPAEPLDADCRGGLVSSADDASVKTFRGPASCRSAVRRHGV</sequence>
<organism evidence="2 3">
    <name type="scientific">Nesidiocoris tenuis</name>
    <dbReference type="NCBI Taxonomy" id="355587"/>
    <lineage>
        <taxon>Eukaryota</taxon>
        <taxon>Metazoa</taxon>
        <taxon>Ecdysozoa</taxon>
        <taxon>Arthropoda</taxon>
        <taxon>Hexapoda</taxon>
        <taxon>Insecta</taxon>
        <taxon>Pterygota</taxon>
        <taxon>Neoptera</taxon>
        <taxon>Paraneoptera</taxon>
        <taxon>Hemiptera</taxon>
        <taxon>Heteroptera</taxon>
        <taxon>Panheteroptera</taxon>
        <taxon>Cimicomorpha</taxon>
        <taxon>Miridae</taxon>
        <taxon>Dicyphina</taxon>
        <taxon>Nesidiocoris</taxon>
    </lineage>
</organism>
<dbReference type="Proteomes" id="UP000479000">
    <property type="component" value="Unassembled WGS sequence"/>
</dbReference>
<proteinExistence type="predicted"/>
<keyword evidence="3" id="KW-1185">Reference proteome</keyword>